<dbReference type="InterPro" id="IPR013320">
    <property type="entry name" value="ConA-like_dom_sf"/>
</dbReference>
<name>E3SER7_9FLOR</name>
<accession>E3SER7</accession>
<comment type="subcellular location">
    <subcellularLocation>
        <location evidence="1">Membrane</location>
        <topology evidence="1">Single-pass type I membrane protein</topology>
    </subcellularLocation>
</comment>
<evidence type="ECO:0000256" key="7">
    <source>
        <dbReference type="SAM" id="Phobius"/>
    </source>
</evidence>
<evidence type="ECO:0000259" key="9">
    <source>
        <dbReference type="PROSITE" id="PS51328"/>
    </source>
</evidence>
<feature type="chain" id="PRO_5003181955" evidence="8">
    <location>
        <begin position="20"/>
        <end position="513"/>
    </location>
</feature>
<evidence type="ECO:0000256" key="6">
    <source>
        <dbReference type="SAM" id="MobiDB-lite"/>
    </source>
</evidence>
<dbReference type="InterPro" id="IPR051136">
    <property type="entry name" value="Intracellular_Lectin-GPT"/>
</dbReference>
<keyword evidence="2 7" id="KW-0812">Transmembrane</keyword>
<dbReference type="GO" id="GO:0030134">
    <property type="term" value="C:COPII-coated ER to Golgi transport vesicle"/>
    <property type="evidence" value="ECO:0007669"/>
    <property type="project" value="TreeGrafter"/>
</dbReference>
<dbReference type="GO" id="GO:0000139">
    <property type="term" value="C:Golgi membrane"/>
    <property type="evidence" value="ECO:0007669"/>
    <property type="project" value="TreeGrafter"/>
</dbReference>
<dbReference type="GO" id="GO:0005537">
    <property type="term" value="F:D-mannose binding"/>
    <property type="evidence" value="ECO:0007669"/>
    <property type="project" value="TreeGrafter"/>
</dbReference>
<feature type="region of interest" description="Disordered" evidence="6">
    <location>
        <begin position="302"/>
        <end position="342"/>
    </location>
</feature>
<dbReference type="Gene3D" id="2.60.120.200">
    <property type="match status" value="1"/>
</dbReference>
<feature type="domain" description="L-type lectin-like" evidence="9">
    <location>
        <begin position="41"/>
        <end position="271"/>
    </location>
</feature>
<evidence type="ECO:0000256" key="1">
    <source>
        <dbReference type="ARBA" id="ARBA00004479"/>
    </source>
</evidence>
<proteinExistence type="evidence at transcript level"/>
<protein>
    <submittedName>
        <fullName evidence="10">Lectin-like protein</fullName>
    </submittedName>
</protein>
<dbReference type="GO" id="GO:0005793">
    <property type="term" value="C:endoplasmic reticulum-Golgi intermediate compartment"/>
    <property type="evidence" value="ECO:0007669"/>
    <property type="project" value="TreeGrafter"/>
</dbReference>
<evidence type="ECO:0000256" key="5">
    <source>
        <dbReference type="ARBA" id="ARBA00023136"/>
    </source>
</evidence>
<dbReference type="PANTHER" id="PTHR12223">
    <property type="entry name" value="VESICULAR MANNOSE-BINDING LECTIN"/>
    <property type="match status" value="1"/>
</dbReference>
<feature type="transmembrane region" description="Helical" evidence="7">
    <location>
        <begin position="482"/>
        <end position="499"/>
    </location>
</feature>
<dbReference type="PROSITE" id="PS51328">
    <property type="entry name" value="L_LECTIN_LIKE"/>
    <property type="match status" value="1"/>
</dbReference>
<feature type="signal peptide" evidence="8">
    <location>
        <begin position="1"/>
        <end position="19"/>
    </location>
</feature>
<dbReference type="PANTHER" id="PTHR12223:SF28">
    <property type="entry name" value="LECTIN, MANNOSE BINDING 1 LIKE"/>
    <property type="match status" value="1"/>
</dbReference>
<evidence type="ECO:0000256" key="3">
    <source>
        <dbReference type="ARBA" id="ARBA00022729"/>
    </source>
</evidence>
<feature type="compositionally biased region" description="Basic and acidic residues" evidence="6">
    <location>
        <begin position="329"/>
        <end position="342"/>
    </location>
</feature>
<evidence type="ECO:0000256" key="4">
    <source>
        <dbReference type="ARBA" id="ARBA00022989"/>
    </source>
</evidence>
<keyword evidence="4 7" id="KW-1133">Transmembrane helix</keyword>
<dbReference type="InterPro" id="IPR005052">
    <property type="entry name" value="Lectin_leg"/>
</dbReference>
<dbReference type="CDD" id="cd07308">
    <property type="entry name" value="lectin_leg-like"/>
    <property type="match status" value="1"/>
</dbReference>
<dbReference type="SUPFAM" id="SSF49899">
    <property type="entry name" value="Concanavalin A-like lectins/glucanases"/>
    <property type="match status" value="1"/>
</dbReference>
<evidence type="ECO:0000256" key="8">
    <source>
        <dbReference type="SAM" id="SignalP"/>
    </source>
</evidence>
<dbReference type="AlphaFoldDB" id="E3SER7"/>
<dbReference type="EMBL" id="GQ906709">
    <property type="protein sequence ID" value="ACY56710.1"/>
    <property type="molecule type" value="mRNA"/>
</dbReference>
<dbReference type="Pfam" id="PF03388">
    <property type="entry name" value="Lectin_leg-like"/>
    <property type="match status" value="1"/>
</dbReference>
<dbReference type="GO" id="GO:0005789">
    <property type="term" value="C:endoplasmic reticulum membrane"/>
    <property type="evidence" value="ECO:0007669"/>
    <property type="project" value="TreeGrafter"/>
</dbReference>
<evidence type="ECO:0000256" key="2">
    <source>
        <dbReference type="ARBA" id="ARBA00022692"/>
    </source>
</evidence>
<sequence>MSVLFVLLLLALHAPPIPAEQLSRQERQRQYPKLFEFPYLGAGDVHHTFRQPYEPSPAGDPVNGWFQLGTTMITRSRSGRDVVRLTSASQANQAIFYNAIPTDTQNFNGYFDVEMDTVRDSHEPADGMGFFFTRDRPRLGSAMGMSHTFVGLALIIDTFSNSRSRNVPYMYAYVSDGTKEWNPDTDGADTELTKGCTLEMNHPIRVYVQFVDGDLHVGVAMNPRSPQRWHTCFKASGVRLPFSGGGHLAFAAETGHFYANHEVHDAVFIDEPASATRSYQDDYYSQQYGTGGAATNRQQQYNADNSRTNAASSSSSGASSAGTAAAADKAPEYRTDPDPAARIHRGADAHTSLSGSLDLQVYEVYNSVSAMLKGLGDENAQETKLKLEGVRDITGQLIREMEKQKSDLSQLVDVLRHLKDTAGDLSYASDRFSSQLQGLHNSLRTLKEKTHGISDSHDELHDELIDHHDSIMEQSSGGSSTLLMFVIVQALLGIGVYHVNKMTLASRKVGRMV</sequence>
<evidence type="ECO:0000313" key="10">
    <source>
        <dbReference type="EMBL" id="ACY56710.1"/>
    </source>
</evidence>
<dbReference type="GO" id="GO:0006888">
    <property type="term" value="P:endoplasmic reticulum to Golgi vesicle-mediated transport"/>
    <property type="evidence" value="ECO:0007669"/>
    <property type="project" value="TreeGrafter"/>
</dbReference>
<keyword evidence="5 7" id="KW-0472">Membrane</keyword>
<feature type="compositionally biased region" description="Low complexity" evidence="6">
    <location>
        <begin position="303"/>
        <end position="328"/>
    </location>
</feature>
<keyword evidence="3 8" id="KW-0732">Signal</keyword>
<organism evidence="10">
    <name type="scientific">Gracilaria fisheri</name>
    <dbReference type="NCBI Taxonomy" id="1232878"/>
    <lineage>
        <taxon>Eukaryota</taxon>
        <taxon>Rhodophyta</taxon>
        <taxon>Florideophyceae</taxon>
        <taxon>Rhodymeniophycidae</taxon>
        <taxon>Gracilariales</taxon>
        <taxon>Gracilariaceae</taxon>
        <taxon>Gracilaria</taxon>
    </lineage>
</organism>
<reference evidence="10" key="1">
    <citation type="submission" date="2009-09" db="EMBL/GenBank/DDBJ databases">
        <title>Cloning and characterization of a lectin from red algae Gracilaria fisheri.</title>
        <authorList>
            <person name="Phooprong S."/>
            <person name="Senapin S."/>
            <person name="Wongprasert K."/>
        </authorList>
    </citation>
    <scope>NUCLEOTIDE SEQUENCE</scope>
</reference>